<dbReference type="Pfam" id="PF03595">
    <property type="entry name" value="SLAC1"/>
    <property type="match status" value="1"/>
</dbReference>
<proteinExistence type="predicted"/>
<dbReference type="eggNOG" id="COG1275">
    <property type="taxonomic scope" value="Bacteria"/>
</dbReference>
<dbReference type="EMBL" id="CP002432">
    <property type="protein sequence ID" value="ADU66706.1"/>
    <property type="molecule type" value="Genomic_DNA"/>
</dbReference>
<dbReference type="STRING" id="653733.Selin_1979"/>
<keyword evidence="2 5" id="KW-0812">Transmembrane</keyword>
<dbReference type="AlphaFoldDB" id="E6W2F6"/>
<dbReference type="OrthoDB" id="309023at2"/>
<keyword evidence="4 5" id="KW-0472">Membrane</keyword>
<keyword evidence="7" id="KW-1185">Reference proteome</keyword>
<dbReference type="HOGENOM" id="CLU_044414_0_0_0"/>
<evidence type="ECO:0000256" key="5">
    <source>
        <dbReference type="SAM" id="Phobius"/>
    </source>
</evidence>
<feature type="transmembrane region" description="Helical" evidence="5">
    <location>
        <begin position="226"/>
        <end position="246"/>
    </location>
</feature>
<dbReference type="CDD" id="cd09323">
    <property type="entry name" value="TDT_SLAC1_like"/>
    <property type="match status" value="1"/>
</dbReference>
<dbReference type="InterPro" id="IPR004695">
    <property type="entry name" value="SLAC1/Mae1/Ssu1/TehA"/>
</dbReference>
<evidence type="ECO:0000256" key="4">
    <source>
        <dbReference type="ARBA" id="ARBA00023136"/>
    </source>
</evidence>
<evidence type="ECO:0000256" key="1">
    <source>
        <dbReference type="ARBA" id="ARBA00004141"/>
    </source>
</evidence>
<dbReference type="FunCoup" id="E6W2F6">
    <property type="interactions" value="21"/>
</dbReference>
<feature type="transmembrane region" description="Helical" evidence="5">
    <location>
        <begin position="46"/>
        <end position="64"/>
    </location>
</feature>
<feature type="transmembrane region" description="Helical" evidence="5">
    <location>
        <begin position="282"/>
        <end position="304"/>
    </location>
</feature>
<organism evidence="6 7">
    <name type="scientific">Desulfurispirillum indicum (strain ATCC BAA-1389 / DSM 22839 / S5)</name>
    <dbReference type="NCBI Taxonomy" id="653733"/>
    <lineage>
        <taxon>Bacteria</taxon>
        <taxon>Pseudomonadati</taxon>
        <taxon>Chrysiogenota</taxon>
        <taxon>Chrysiogenia</taxon>
        <taxon>Chrysiogenales</taxon>
        <taxon>Chrysiogenaceae</taxon>
        <taxon>Desulfurispirillum</taxon>
    </lineage>
</organism>
<dbReference type="PANTHER" id="PTHR37955">
    <property type="entry name" value="TELLURITE RESISTANCE PROTEIN TEHA"/>
    <property type="match status" value="1"/>
</dbReference>
<feature type="transmembrane region" description="Helical" evidence="5">
    <location>
        <begin position="168"/>
        <end position="187"/>
    </location>
</feature>
<dbReference type="GO" id="GO:0005886">
    <property type="term" value="C:plasma membrane"/>
    <property type="evidence" value="ECO:0007669"/>
    <property type="project" value="TreeGrafter"/>
</dbReference>
<evidence type="ECO:0000313" key="7">
    <source>
        <dbReference type="Proteomes" id="UP000002572"/>
    </source>
</evidence>
<dbReference type="InterPro" id="IPR052951">
    <property type="entry name" value="Tellurite_res_ion_channel"/>
</dbReference>
<feature type="transmembrane region" description="Helical" evidence="5">
    <location>
        <begin position="258"/>
        <end position="276"/>
    </location>
</feature>
<feature type="transmembrane region" description="Helical" evidence="5">
    <location>
        <begin position="143"/>
        <end position="162"/>
    </location>
</feature>
<evidence type="ECO:0000313" key="6">
    <source>
        <dbReference type="EMBL" id="ADU66706.1"/>
    </source>
</evidence>
<feature type="transmembrane region" description="Helical" evidence="5">
    <location>
        <begin position="12"/>
        <end position="34"/>
    </location>
</feature>
<dbReference type="InParanoid" id="E6W2F6"/>
<sequence length="320" mass="35830">MSAQENNLCLENLPIPLYGSVMGLTGLAMALAHFEHRHGDPFWSQILLYAVSAWFVVLSIAYLAKWARYPAEVNKEYQHPVRMNFFPAISISLLLLSIGYLEIHHGLSAALWYTGTLLHLFFLLRTLRVWFFRGLQMQTFNPAWFIPVVGTILVPVAGVSHAPVEISWFFFSVGIIFWVALLGITLNRVIFHNGLPPKLLPTLFILIAPPAVGFIAYIKLTGSLDAFAQLLYFHGLFMTLLVLTFTDRFVRLPFFLSWWAYTFPLAAASLSSFLYASLTSSAFFATLASALLILLALVIVIVGARTIKAAARKELCVPEE</sequence>
<evidence type="ECO:0000256" key="2">
    <source>
        <dbReference type="ARBA" id="ARBA00022692"/>
    </source>
</evidence>
<gene>
    <name evidence="6" type="ordered locus">Selin_1979</name>
</gene>
<dbReference type="Proteomes" id="UP000002572">
    <property type="component" value="Chromosome"/>
</dbReference>
<dbReference type="KEGG" id="din:Selin_1979"/>
<dbReference type="RefSeq" id="WP_013506586.1">
    <property type="nucleotide sequence ID" value="NC_014836.1"/>
</dbReference>
<accession>E6W2F6</accession>
<protein>
    <submittedName>
        <fullName evidence="6">C4-dicarboxylate transporter/malic acid transport protein</fullName>
    </submittedName>
</protein>
<dbReference type="PANTHER" id="PTHR37955:SF1">
    <property type="entry name" value="DEP DOMAIN-CONTAINING PROTEIN"/>
    <property type="match status" value="1"/>
</dbReference>
<name>E6W2F6_DESIS</name>
<keyword evidence="3 5" id="KW-1133">Transmembrane helix</keyword>
<dbReference type="InterPro" id="IPR038665">
    <property type="entry name" value="Voltage-dep_anion_channel_sf"/>
</dbReference>
<reference evidence="6 7" key="1">
    <citation type="submission" date="2010-12" db="EMBL/GenBank/DDBJ databases">
        <title>Complete sequence of Desulfurispirillum indicum S5.</title>
        <authorList>
            <consortium name="US DOE Joint Genome Institute"/>
            <person name="Lucas S."/>
            <person name="Copeland A."/>
            <person name="Lapidus A."/>
            <person name="Cheng J.-F."/>
            <person name="Goodwin L."/>
            <person name="Pitluck S."/>
            <person name="Chertkov O."/>
            <person name="Held B."/>
            <person name="Detter J.C."/>
            <person name="Han C."/>
            <person name="Tapia R."/>
            <person name="Land M."/>
            <person name="Hauser L."/>
            <person name="Kyrpides N."/>
            <person name="Ivanova N."/>
            <person name="Mikhailova N."/>
            <person name="Haggblom M."/>
            <person name="Rauschenbach I."/>
            <person name="Bini E."/>
            <person name="Woyke T."/>
        </authorList>
    </citation>
    <scope>NUCLEOTIDE SEQUENCE [LARGE SCALE GENOMIC DNA]</scope>
    <source>
        <strain evidence="7">ATCC BAA-1389 / DSM 22839 / S5</strain>
    </source>
</reference>
<evidence type="ECO:0000256" key="3">
    <source>
        <dbReference type="ARBA" id="ARBA00022989"/>
    </source>
</evidence>
<dbReference type="Gene3D" id="1.50.10.150">
    <property type="entry name" value="Voltage-dependent anion channel"/>
    <property type="match status" value="1"/>
</dbReference>
<feature type="transmembrane region" description="Helical" evidence="5">
    <location>
        <begin position="109"/>
        <end position="131"/>
    </location>
</feature>
<feature type="transmembrane region" description="Helical" evidence="5">
    <location>
        <begin position="85"/>
        <end position="103"/>
    </location>
</feature>
<dbReference type="GO" id="GO:0046583">
    <property type="term" value="F:monoatomic cation efflux transmembrane transporter activity"/>
    <property type="evidence" value="ECO:0007669"/>
    <property type="project" value="TreeGrafter"/>
</dbReference>
<feature type="transmembrane region" description="Helical" evidence="5">
    <location>
        <begin position="199"/>
        <end position="220"/>
    </location>
</feature>
<comment type="subcellular location">
    <subcellularLocation>
        <location evidence="1">Membrane</location>
        <topology evidence="1">Multi-pass membrane protein</topology>
    </subcellularLocation>
</comment>